<keyword evidence="2" id="KW-0378">Hydrolase</keyword>
<dbReference type="Proteomes" id="UP000242497">
    <property type="component" value="Unassembled WGS sequence"/>
</dbReference>
<dbReference type="Pfam" id="PF00753">
    <property type="entry name" value="Lactamase_B"/>
    <property type="match status" value="1"/>
</dbReference>
<protein>
    <submittedName>
        <fullName evidence="2">Metal-dependent hydrolase, beta-lactamase superfamily II</fullName>
    </submittedName>
</protein>
<dbReference type="InterPro" id="IPR052159">
    <property type="entry name" value="Competence_DNA_uptake"/>
</dbReference>
<name>A0A1M6LY72_9FIRM</name>
<dbReference type="RefSeq" id="WP_072887434.1">
    <property type="nucleotide sequence ID" value="NZ_FRAE01000012.1"/>
</dbReference>
<accession>A0A1M6LY72</accession>
<evidence type="ECO:0000259" key="1">
    <source>
        <dbReference type="SMART" id="SM00849"/>
    </source>
</evidence>
<dbReference type="AlphaFoldDB" id="A0A1M6LY72"/>
<dbReference type="InterPro" id="IPR001279">
    <property type="entry name" value="Metallo-B-lactamas"/>
</dbReference>
<dbReference type="PROSITE" id="PS51257">
    <property type="entry name" value="PROKAR_LIPOPROTEIN"/>
    <property type="match status" value="1"/>
</dbReference>
<dbReference type="PANTHER" id="PTHR30619">
    <property type="entry name" value="DNA INTERNALIZATION/COMPETENCE PROTEIN COMEC/REC2"/>
    <property type="match status" value="1"/>
</dbReference>
<gene>
    <name evidence="2" type="ORF">SAMN02744037_00778</name>
</gene>
<organism evidence="2 3">
    <name type="scientific">Tepidibacter formicigenes DSM 15518</name>
    <dbReference type="NCBI Taxonomy" id="1123349"/>
    <lineage>
        <taxon>Bacteria</taxon>
        <taxon>Bacillati</taxon>
        <taxon>Bacillota</taxon>
        <taxon>Clostridia</taxon>
        <taxon>Peptostreptococcales</taxon>
        <taxon>Peptostreptococcaceae</taxon>
        <taxon>Tepidibacter</taxon>
    </lineage>
</organism>
<evidence type="ECO:0000313" key="3">
    <source>
        <dbReference type="Proteomes" id="UP000242497"/>
    </source>
</evidence>
<dbReference type="SMART" id="SM00849">
    <property type="entry name" value="Lactamase_B"/>
    <property type="match status" value="1"/>
</dbReference>
<proteinExistence type="predicted"/>
<keyword evidence="3" id="KW-1185">Reference proteome</keyword>
<dbReference type="InterPro" id="IPR036866">
    <property type="entry name" value="RibonucZ/Hydroxyglut_hydro"/>
</dbReference>
<dbReference type="PANTHER" id="PTHR30619:SF7">
    <property type="entry name" value="BETA-LACTAMASE DOMAIN PROTEIN"/>
    <property type="match status" value="1"/>
</dbReference>
<dbReference type="InterPro" id="IPR035681">
    <property type="entry name" value="ComA-like_MBL"/>
</dbReference>
<dbReference type="EMBL" id="FRAE01000012">
    <property type="protein sequence ID" value="SHJ76161.1"/>
    <property type="molecule type" value="Genomic_DNA"/>
</dbReference>
<dbReference type="SUPFAM" id="SSF56281">
    <property type="entry name" value="Metallo-hydrolase/oxidoreductase"/>
    <property type="match status" value="1"/>
</dbReference>
<evidence type="ECO:0000313" key="2">
    <source>
        <dbReference type="EMBL" id="SHJ76161.1"/>
    </source>
</evidence>
<sequence length="300" mass="33874">MKKFLTLFIVLFSIFLVACLDKNVENKITNKNSIQKNSSILTVHFIDVGQGDSTLILTPDNKTMLIDGGDNSQGEKIKNYLKKLNVNKIDVLVGTHPDADHIGGLDYIIDNFEISEFYMPRKSHTTKTFKDVLIAAKNKGLAIKEAKYGVVFNLGDYVKCEILNPVKKYGSDNNQWSAVIKAKYNNKSFLFTGDAEFKNEEDMIKSGSNLKSNILKLGHHGSSSSTSEKFLKIVNPDVAVVSCKYKNKYGHPHKEILNLLKKYNIPLYRTDEQGSLVFYCDGNEIWTDKKPGTYNYYGNK</sequence>
<dbReference type="STRING" id="1123349.SAMN02744037_00778"/>
<dbReference type="Gene3D" id="3.60.15.10">
    <property type="entry name" value="Ribonuclease Z/Hydroxyacylglutathione hydrolase-like"/>
    <property type="match status" value="1"/>
</dbReference>
<dbReference type="CDD" id="cd07731">
    <property type="entry name" value="ComA-like_MBL-fold"/>
    <property type="match status" value="1"/>
</dbReference>
<reference evidence="3" key="1">
    <citation type="submission" date="2016-11" db="EMBL/GenBank/DDBJ databases">
        <authorList>
            <person name="Varghese N."/>
            <person name="Submissions S."/>
        </authorList>
    </citation>
    <scope>NUCLEOTIDE SEQUENCE [LARGE SCALE GENOMIC DNA]</scope>
    <source>
        <strain evidence="3">DSM 15518</strain>
    </source>
</reference>
<dbReference type="GO" id="GO:0016787">
    <property type="term" value="F:hydrolase activity"/>
    <property type="evidence" value="ECO:0007669"/>
    <property type="project" value="UniProtKB-KW"/>
</dbReference>
<feature type="domain" description="Metallo-beta-lactamase" evidence="1">
    <location>
        <begin position="50"/>
        <end position="245"/>
    </location>
</feature>